<reference evidence="1" key="1">
    <citation type="journal article" date="2022" name="Arch. Microbiol.">
        <title>Microbulbifer okhotskensis sp. nov., isolated from a deep bottom sediment of the Okhotsk Sea.</title>
        <authorList>
            <person name="Romanenko L."/>
            <person name="Kurilenko V."/>
            <person name="Otstavnykh N."/>
            <person name="Velansky P."/>
            <person name="Isaeva M."/>
            <person name="Mikhailov V."/>
        </authorList>
    </citation>
    <scope>NUCLEOTIDE SEQUENCE</scope>
    <source>
        <strain evidence="1">OS29</strain>
    </source>
</reference>
<evidence type="ECO:0000313" key="1">
    <source>
        <dbReference type="EMBL" id="MCO1336002.1"/>
    </source>
</evidence>
<proteinExistence type="predicted"/>
<dbReference type="Gene3D" id="1.10.260.40">
    <property type="entry name" value="lambda repressor-like DNA-binding domains"/>
    <property type="match status" value="1"/>
</dbReference>
<dbReference type="GO" id="GO:0003677">
    <property type="term" value="F:DNA binding"/>
    <property type="evidence" value="ECO:0007669"/>
    <property type="project" value="InterPro"/>
</dbReference>
<name>A0A9X2EPH3_9GAMM</name>
<organism evidence="1 2">
    <name type="scientific">Microbulbifer okhotskensis</name>
    <dbReference type="NCBI Taxonomy" id="2926617"/>
    <lineage>
        <taxon>Bacteria</taxon>
        <taxon>Pseudomonadati</taxon>
        <taxon>Pseudomonadota</taxon>
        <taxon>Gammaproteobacteria</taxon>
        <taxon>Cellvibrionales</taxon>
        <taxon>Microbulbiferaceae</taxon>
        <taxon>Microbulbifer</taxon>
    </lineage>
</organism>
<sequence>MKLRAGQRLKGMRELLGITREDFSGLVDIPWIRMKSIEQQKVRMAEDEFAKIGHKFPEFMPWITYEGDIVVEDLRNSSEPLCQLAAAKIAAGQIPPGYYIHEKIK</sequence>
<dbReference type="InterPro" id="IPR010982">
    <property type="entry name" value="Lambda_DNA-bd_dom_sf"/>
</dbReference>
<dbReference type="Proteomes" id="UP001139028">
    <property type="component" value="Unassembled WGS sequence"/>
</dbReference>
<comment type="caution">
    <text evidence="1">The sequence shown here is derived from an EMBL/GenBank/DDBJ whole genome shotgun (WGS) entry which is preliminary data.</text>
</comment>
<dbReference type="EMBL" id="JALBWM010000097">
    <property type="protein sequence ID" value="MCO1336002.1"/>
    <property type="molecule type" value="Genomic_DNA"/>
</dbReference>
<keyword evidence="2" id="KW-1185">Reference proteome</keyword>
<gene>
    <name evidence="1" type="ORF">MO867_16855</name>
</gene>
<evidence type="ECO:0000313" key="2">
    <source>
        <dbReference type="Proteomes" id="UP001139028"/>
    </source>
</evidence>
<dbReference type="AlphaFoldDB" id="A0A9X2EPH3"/>
<dbReference type="RefSeq" id="WP_252471272.1">
    <property type="nucleotide sequence ID" value="NZ_JALBWM010000097.1"/>
</dbReference>
<accession>A0A9X2EPH3</accession>
<protein>
    <submittedName>
        <fullName evidence="1">Uncharacterized protein</fullName>
    </submittedName>
</protein>